<sequence>MMCVCGHNRSFHRYEWDKFRGRWDTGCDAATFDQGGRERCHCSEYRDKDEN</sequence>
<reference evidence="1 2" key="1">
    <citation type="submission" date="2016-10" db="EMBL/GenBank/DDBJ databases">
        <authorList>
            <person name="Schroeder G."/>
            <person name="Jukic S.E."/>
            <person name="Stoner T.H."/>
            <person name="Bowman C.A."/>
            <person name="Russell D.A."/>
            <person name="Pope W.H."/>
            <person name="Jacobs-Sera D."/>
            <person name="Hatfull G.F."/>
        </authorList>
    </citation>
    <scope>NUCLEOTIDE SEQUENCE [LARGE SCALE GENOMIC DNA]</scope>
</reference>
<dbReference type="RefSeq" id="YP_009956727.1">
    <property type="nucleotide sequence ID" value="NC_051654.1"/>
</dbReference>
<accession>A0A1J0GWL0</accession>
<gene>
    <name evidence="1" type="primary">59</name>
    <name evidence="1" type="ORF">PBI_EMPRESS_59</name>
</gene>
<evidence type="ECO:0000313" key="2">
    <source>
        <dbReference type="Proteomes" id="UP000224479"/>
    </source>
</evidence>
<proteinExistence type="predicted"/>
<evidence type="ECO:0000313" key="1">
    <source>
        <dbReference type="EMBL" id="APC46638.1"/>
    </source>
</evidence>
<dbReference type="GeneID" id="60328238"/>
<keyword evidence="2" id="KW-1185">Reference proteome</keyword>
<dbReference type="EMBL" id="KY012363">
    <property type="protein sequence ID" value="APC46638.1"/>
    <property type="molecule type" value="Genomic_DNA"/>
</dbReference>
<organism evidence="1 2">
    <name type="scientific">Mycobacterium phage Empress</name>
    <dbReference type="NCBI Taxonomy" id="1913118"/>
    <lineage>
        <taxon>Viruses</taxon>
        <taxon>Duplodnaviria</taxon>
        <taxon>Heunggongvirae</taxon>
        <taxon>Uroviricota</taxon>
        <taxon>Caudoviricetes</taxon>
        <taxon>Gracegardnervirinae</taxon>
        <taxon>Cheoctovirus</taxon>
        <taxon>Cheoctovirus empress</taxon>
    </lineage>
</organism>
<name>A0A1J0GWL0_9CAUD</name>
<dbReference type="Proteomes" id="UP000224479">
    <property type="component" value="Segment"/>
</dbReference>
<protein>
    <submittedName>
        <fullName evidence="1">Uncharacterized protein</fullName>
    </submittedName>
</protein>
<dbReference type="KEGG" id="vg:60328238"/>